<feature type="binding site" evidence="10">
    <location>
        <position position="347"/>
    </location>
    <ligand>
        <name>NADP(+)</name>
        <dbReference type="ChEBI" id="CHEBI:58349"/>
    </ligand>
</feature>
<evidence type="ECO:0000256" key="10">
    <source>
        <dbReference type="PIRSR" id="PIRSR000362-2"/>
    </source>
</evidence>
<sequence>MLEMLPTPFGLVRFGVAPDHPEVKSVMNEFNKVASDTRFRFLGNVCVGEDVTLSELQQHYHAIVLAYGAAGDRQLNIPGENLNGVMSARSFVNWYNGHPSFCNLKLDLTQIETAVVIGHGNVGVDCARLLTKNVEELASTDIADYAIEALRKSKIRNVVIIGRRGSTQAAFTMKELRELTKLDGVKCVVDPEDLRRSITPASEQEMRDQRGRKRMNDVLNMAAEHFDTAIDTKRVVQIKFLSLPIEFLADESDPMRVGAIRVEKTKLEGKANQQRAVGTGDFEVIPCGLVLRSIGYKSEPIDMAIPFDTSRDVIANDQGRVVTYSDGKSHPIVGLYCTGWVKRGPTGIIGTNIMDARETVSCILDDFATGKCLNSSDKDLKGLEAVESLIKKRNPDKQVVRWADYERVNTEEKRRGEMVGKPREKITSVDEMLEIVKSGY</sequence>
<name>A0A0P1AP60_PLAHL</name>
<dbReference type="PIRSF" id="PIRSF000362">
    <property type="entry name" value="FNR"/>
    <property type="match status" value="1"/>
</dbReference>
<dbReference type="EC" id="1.18.1.6" evidence="8"/>
<dbReference type="AlphaFoldDB" id="A0A0P1AP60"/>
<feature type="binding site" evidence="10">
    <location>
        <begin position="163"/>
        <end position="164"/>
    </location>
    <ligand>
        <name>NADP(+)</name>
        <dbReference type="ChEBI" id="CHEBI:58349"/>
    </ligand>
</feature>
<dbReference type="STRING" id="4781.A0A0P1AP60"/>
<feature type="binding site" evidence="10">
    <location>
        <position position="175"/>
    </location>
    <ligand>
        <name>NADP(+)</name>
        <dbReference type="ChEBI" id="CHEBI:58349"/>
    </ligand>
</feature>
<dbReference type="PRINTS" id="PR00419">
    <property type="entry name" value="ADXRDTASE"/>
</dbReference>
<feature type="binding site" evidence="9">
    <location>
        <position position="47"/>
    </location>
    <ligand>
        <name>FAD</name>
        <dbReference type="ChEBI" id="CHEBI:57692"/>
    </ligand>
</feature>
<dbReference type="PANTHER" id="PTHR48467:SF1">
    <property type="entry name" value="GLUTAMATE SYNTHASE 1 [NADH], CHLOROPLASTIC-LIKE"/>
    <property type="match status" value="1"/>
</dbReference>
<keyword evidence="4 8" id="KW-0274">FAD</keyword>
<accession>A0A0P1AP60</accession>
<dbReference type="EMBL" id="CCYD01000653">
    <property type="protein sequence ID" value="CEG43054.1"/>
    <property type="molecule type" value="Genomic_DNA"/>
</dbReference>
<organism evidence="11 12">
    <name type="scientific">Plasmopara halstedii</name>
    <name type="common">Downy mildew of sunflower</name>
    <dbReference type="NCBI Taxonomy" id="4781"/>
    <lineage>
        <taxon>Eukaryota</taxon>
        <taxon>Sar</taxon>
        <taxon>Stramenopiles</taxon>
        <taxon>Oomycota</taxon>
        <taxon>Peronosporomycetes</taxon>
        <taxon>Peronosporales</taxon>
        <taxon>Peronosporaceae</taxon>
        <taxon>Plasmopara</taxon>
    </lineage>
</organism>
<comment type="similarity">
    <text evidence="2 8">Belongs to the ferredoxin--NADP reductase type 1 family.</text>
</comment>
<evidence type="ECO:0000256" key="5">
    <source>
        <dbReference type="ARBA" id="ARBA00022857"/>
    </source>
</evidence>
<dbReference type="Gene3D" id="3.40.50.720">
    <property type="entry name" value="NAD(P)-binding Rossmann-like Domain"/>
    <property type="match status" value="1"/>
</dbReference>
<evidence type="ECO:0000256" key="7">
    <source>
        <dbReference type="ARBA" id="ARBA00048933"/>
    </source>
</evidence>
<dbReference type="GO" id="GO:0005739">
    <property type="term" value="C:mitochondrion"/>
    <property type="evidence" value="ECO:0007669"/>
    <property type="project" value="UniProtKB-SubCell"/>
</dbReference>
<evidence type="ECO:0000256" key="1">
    <source>
        <dbReference type="ARBA" id="ARBA00001974"/>
    </source>
</evidence>
<dbReference type="GO" id="GO:0016491">
    <property type="term" value="F:oxidoreductase activity"/>
    <property type="evidence" value="ECO:0007669"/>
    <property type="project" value="UniProtKB-KW"/>
</dbReference>
<keyword evidence="8" id="KW-0496">Mitochondrion</keyword>
<feature type="binding site" evidence="10">
    <location>
        <begin position="119"/>
        <end position="122"/>
    </location>
    <ligand>
        <name>NADP(+)</name>
        <dbReference type="ChEBI" id="CHEBI:58349"/>
    </ligand>
</feature>
<comment type="subcellular location">
    <subcellularLocation>
        <location evidence="8">Mitochondrion</location>
    </subcellularLocation>
</comment>
<dbReference type="RefSeq" id="XP_024579423.1">
    <property type="nucleotide sequence ID" value="XM_024729002.1"/>
</dbReference>
<feature type="binding site" evidence="9">
    <location>
        <position position="340"/>
    </location>
    <ligand>
        <name>FAD</name>
        <dbReference type="ChEBI" id="CHEBI:57692"/>
    </ligand>
</feature>
<protein>
    <recommendedName>
        <fullName evidence="8">NADPH:adrenodoxin oxidoreductase, mitochondrial</fullName>
        <ecNumber evidence="8">1.18.1.6</ecNumber>
    </recommendedName>
</protein>
<dbReference type="PANTHER" id="PTHR48467">
    <property type="entry name" value="GLUTAMATE SYNTHASE 1 [NADH], CHLOROPLASTIC-LIKE"/>
    <property type="match status" value="1"/>
</dbReference>
<evidence type="ECO:0000256" key="4">
    <source>
        <dbReference type="ARBA" id="ARBA00022827"/>
    </source>
</evidence>
<feature type="binding site" evidence="9">
    <location>
        <begin position="347"/>
        <end position="349"/>
    </location>
    <ligand>
        <name>FAD</name>
        <dbReference type="ChEBI" id="CHEBI:57692"/>
    </ligand>
</feature>
<evidence type="ECO:0000256" key="8">
    <source>
        <dbReference type="PIRNR" id="PIRNR000362"/>
    </source>
</evidence>
<dbReference type="InterPro" id="IPR055275">
    <property type="entry name" value="Ferredox_Rdtase"/>
</dbReference>
<evidence type="ECO:0000313" key="12">
    <source>
        <dbReference type="Proteomes" id="UP000054928"/>
    </source>
</evidence>
<evidence type="ECO:0000256" key="9">
    <source>
        <dbReference type="PIRSR" id="PIRSR000362-1"/>
    </source>
</evidence>
<keyword evidence="12" id="KW-1185">Reference proteome</keyword>
<evidence type="ECO:0000256" key="6">
    <source>
        <dbReference type="ARBA" id="ARBA00023002"/>
    </source>
</evidence>
<dbReference type="InterPro" id="IPR036188">
    <property type="entry name" value="FAD/NAD-bd_sf"/>
</dbReference>
<dbReference type="OMA" id="RFNFIGN"/>
<keyword evidence="3 8" id="KW-0285">Flavoprotein</keyword>
<comment type="cofactor">
    <cofactor evidence="1 8 9">
        <name>FAD</name>
        <dbReference type="ChEBI" id="CHEBI:57692"/>
    </cofactor>
</comment>
<dbReference type="Proteomes" id="UP000054928">
    <property type="component" value="Unassembled WGS sequence"/>
</dbReference>
<evidence type="ECO:0000256" key="2">
    <source>
        <dbReference type="ARBA" id="ARBA00008312"/>
    </source>
</evidence>
<keyword evidence="6 8" id="KW-0560">Oxidoreductase</keyword>
<comment type="catalytic activity">
    <reaction evidence="7 8">
        <text>2 reduced [adrenodoxin] + NADP(+) + H(+) = 2 oxidized [adrenodoxin] + NADPH</text>
        <dbReference type="Rhea" id="RHEA:42312"/>
        <dbReference type="Rhea" id="RHEA-COMP:9998"/>
        <dbReference type="Rhea" id="RHEA-COMP:9999"/>
        <dbReference type="ChEBI" id="CHEBI:15378"/>
        <dbReference type="ChEBI" id="CHEBI:33737"/>
        <dbReference type="ChEBI" id="CHEBI:33738"/>
        <dbReference type="ChEBI" id="CHEBI:57783"/>
        <dbReference type="ChEBI" id="CHEBI:58349"/>
        <dbReference type="EC" id="1.18.1.6"/>
    </reaction>
</comment>
<feature type="binding site" evidence="9">
    <location>
        <position position="3"/>
    </location>
    <ligand>
        <name>FAD</name>
        <dbReference type="ChEBI" id="CHEBI:57692"/>
    </ligand>
</feature>
<evidence type="ECO:0000256" key="3">
    <source>
        <dbReference type="ARBA" id="ARBA00022630"/>
    </source>
</evidence>
<dbReference type="Gene3D" id="3.50.50.60">
    <property type="entry name" value="FAD/NAD(P)-binding domain"/>
    <property type="match status" value="1"/>
</dbReference>
<dbReference type="OrthoDB" id="333024at2759"/>
<dbReference type="SUPFAM" id="SSF51905">
    <property type="entry name" value="FAD/NAD(P)-binding domain"/>
    <property type="match status" value="2"/>
</dbReference>
<proteinExistence type="inferred from homology"/>
<feature type="binding site" evidence="9">
    <location>
        <position position="11"/>
    </location>
    <ligand>
        <name>FAD</name>
        <dbReference type="ChEBI" id="CHEBI:57692"/>
    </ligand>
</feature>
<keyword evidence="5 8" id="KW-0521">NADP</keyword>
<reference evidence="12" key="1">
    <citation type="submission" date="2014-09" db="EMBL/GenBank/DDBJ databases">
        <authorList>
            <person name="Sharma Rahul"/>
            <person name="Thines Marco"/>
        </authorList>
    </citation>
    <scope>NUCLEOTIDE SEQUENCE [LARGE SCALE GENOMIC DNA]</scope>
</reference>
<dbReference type="GeneID" id="36408331"/>
<dbReference type="InterPro" id="IPR021163">
    <property type="entry name" value="Ferredox_Rdtase_adrenod"/>
</dbReference>
<evidence type="ECO:0000313" key="11">
    <source>
        <dbReference type="EMBL" id="CEG43054.1"/>
    </source>
</evidence>